<evidence type="ECO:0000256" key="4">
    <source>
        <dbReference type="ARBA" id="ARBA00022454"/>
    </source>
</evidence>
<dbReference type="FunFam" id="1.20.58.2170:FF:000001">
    <property type="entry name" value="Death domain-associated protein 6"/>
    <property type="match status" value="1"/>
</dbReference>
<comment type="subcellular location">
    <subcellularLocation>
        <location evidence="2">Chromosome</location>
    </subcellularLocation>
    <subcellularLocation>
        <location evidence="3">Cytoplasm</location>
    </subcellularLocation>
    <subcellularLocation>
        <location evidence="1">Nucleus</location>
    </subcellularLocation>
</comment>
<feature type="compositionally biased region" description="Acidic residues" evidence="10">
    <location>
        <begin position="994"/>
        <end position="1003"/>
    </location>
</feature>
<dbReference type="PANTHER" id="PTHR12766:SF7">
    <property type="entry name" value="DEATH DOMAIN-ASSOCIATED PROTEIN 6"/>
    <property type="match status" value="1"/>
</dbReference>
<feature type="compositionally biased region" description="Low complexity" evidence="10">
    <location>
        <begin position="148"/>
        <end position="191"/>
    </location>
</feature>
<feature type="compositionally biased region" description="Basic and acidic residues" evidence="10">
    <location>
        <begin position="984"/>
        <end position="993"/>
    </location>
</feature>
<dbReference type="GO" id="GO:0005694">
    <property type="term" value="C:chromosome"/>
    <property type="evidence" value="ECO:0007669"/>
    <property type="project" value="UniProtKB-SubCell"/>
</dbReference>
<feature type="compositionally biased region" description="Basic and acidic residues" evidence="10">
    <location>
        <begin position="638"/>
        <end position="647"/>
    </location>
</feature>
<proteinExistence type="predicted"/>
<sequence>MSSVIVLDSSDEDEVPTKRAFIAPSIPATITPIKGTTTKCSTNVAENQLKHKKTKPRKIPSGITITRRSPVDVTSTNSNVVGRIAVTNVNQTAAKISAETVAATSKVILSKTATASLLKINATPTLANLKERQTSTPPRHLPQHINTKQPQQLQAASKQQQQQQKHLSQQQSQGVHLPHLSQLPQLQPSPSVLRKRLSTATSPTQQLQIPPQQQQQPQPPKLQKSKLQHNTPKTQQPQQQQQKQQQTVKFDAQVRKLSTPPATISPSSIATTSTSNTTMLPLISSVQSMAAGATPPLQLLATPPHSAATTFSDHQLFSPKLMHTTCSLPPSTTVTAARTQLSSSINTNINNNNANSNISSNFSNNNKNINNNFKIMLPPKTSNNNVVSVNLSTASITSSAVASSLATPVALQQSSSGPRIAYVNSLATQISPTIAKTNSNNFVNYAQKAKTTTPPIVPIAITPVTTMITPGMTTSSAAITTTPAPTNVLASVRRVKPTTLLRKNDEAWLKRAATPTTSAKTFKDDDLVLELLPHATSTKTQQLTTSMTVEPIKNTAKSSKPPELAVKSTLNKSKFPLKIDLTDSPEKTSTSRLNEIITISPTTSPTQSKSTKNKSNATVANGDAKLQPAKCTTPVSEKSVKSSEERPPLTSEYEELLKVCREADASADMEKLVKTKLIKYYYNVHPDFVRSKGFSKNLRTVITNIQKEPDLVYLHLKTIVDELKVRSKNKEALQPVLIKDEEKSDSPSGEKDKGKDKDTAVDAGVGNEPVEDISSTGNKHTDEQIKKLNKALYILTKRIAVLESAEVDWDDEDSSYLQVERFKKRACQIYEKICDLTGESKNAHRLVKKPIHFNGTTYTQFNKTLQAYINRTREFPDYFDVLRMLEHCNRQYEYALANFEMKRIAHDAFVKVGKLLQSRRRTDLYETVTHFTAHEKDPATVDATLQAKLSENQKKRTRISDVIEKYAREQDMIREELKEARQAKAAKDLKGESNDDDNDEDDAIASTSANAAKIAALRKSKHKKVIDDALRRNVKRNDNDDTLDADEDDEDDDDDDEDEDEDDEDDEDQVNGSDLEADVEKLANGILSDVESDVEIVINSSTEEVKEKTDEVAADFEINHKTVTTDSSAANTTTTTAVSTDLFAANTQTTDTTTAKTVKESTTTMQTNYTVNNNLLRQKTADPLANATPNTAIKTNVTTTETDSKQTVAVANGLTKTGVTQSSSNNPTTIAQATSIKIVSVASLKNVNMVDIENNPSIVKKPTNRNALQTKAQNPIVSVNETIKRQRTVAEIVISDEES</sequence>
<organism evidence="12">
    <name type="scientific">Zeugodacus cucurbitae</name>
    <name type="common">Melon fruit fly</name>
    <name type="synonym">Bactrocera cucurbitae</name>
    <dbReference type="NCBI Taxonomy" id="28588"/>
    <lineage>
        <taxon>Eukaryota</taxon>
        <taxon>Metazoa</taxon>
        <taxon>Ecdysozoa</taxon>
        <taxon>Arthropoda</taxon>
        <taxon>Hexapoda</taxon>
        <taxon>Insecta</taxon>
        <taxon>Pterygota</taxon>
        <taxon>Neoptera</taxon>
        <taxon>Endopterygota</taxon>
        <taxon>Diptera</taxon>
        <taxon>Brachycera</taxon>
        <taxon>Muscomorpha</taxon>
        <taxon>Tephritoidea</taxon>
        <taxon>Tephritidae</taxon>
        <taxon>Zeugodacus</taxon>
        <taxon>Zeugodacus</taxon>
    </lineage>
</organism>
<feature type="region of interest" description="Disordered" evidence="10">
    <location>
        <begin position="1037"/>
        <end position="1076"/>
    </location>
</feature>
<dbReference type="PANTHER" id="PTHR12766">
    <property type="entry name" value="DEATH DOMAIN-ASSOCIATED PROTEIN 6 DAXX"/>
    <property type="match status" value="1"/>
</dbReference>
<accession>A0A0A1XBU7</accession>
<dbReference type="EMBL" id="GBXI01005393">
    <property type="protein sequence ID" value="JAD08899.1"/>
    <property type="molecule type" value="Transcribed_RNA"/>
</dbReference>
<dbReference type="GO" id="GO:0016605">
    <property type="term" value="C:PML body"/>
    <property type="evidence" value="ECO:0007669"/>
    <property type="project" value="TreeGrafter"/>
</dbReference>
<dbReference type="GO" id="GO:0003713">
    <property type="term" value="F:transcription coactivator activity"/>
    <property type="evidence" value="ECO:0007669"/>
    <property type="project" value="TreeGrafter"/>
</dbReference>
<protein>
    <submittedName>
        <fullName evidence="12">Death domain-associated protein 6</fullName>
    </submittedName>
</protein>
<name>A0A0A1XBU7_ZEUCU</name>
<dbReference type="Pfam" id="PF20920">
    <property type="entry name" value="DAXX_hist_bd"/>
    <property type="match status" value="1"/>
</dbReference>
<feature type="domain" description="Daxx histone-binding" evidence="11">
    <location>
        <begin position="887"/>
        <end position="967"/>
    </location>
</feature>
<keyword evidence="8" id="KW-0143">Chaperone</keyword>
<dbReference type="Gene3D" id="1.20.58.2170">
    <property type="match status" value="1"/>
</dbReference>
<dbReference type="GO" id="GO:0005737">
    <property type="term" value="C:cytoplasm"/>
    <property type="evidence" value="ECO:0007669"/>
    <property type="project" value="UniProtKB-SubCell"/>
</dbReference>
<dbReference type="OrthoDB" id="7492809at2759"/>
<dbReference type="InterPro" id="IPR046426">
    <property type="entry name" value="DAXX_histone-bd_sf"/>
</dbReference>
<feature type="region of interest" description="Disordered" evidence="10">
    <location>
        <begin position="984"/>
        <end position="1003"/>
    </location>
</feature>
<evidence type="ECO:0000256" key="6">
    <source>
        <dbReference type="ARBA" id="ARBA00022703"/>
    </source>
</evidence>
<feature type="region of interest" description="Disordered" evidence="10">
    <location>
        <begin position="580"/>
        <end position="648"/>
    </location>
</feature>
<dbReference type="GO" id="GO:0042393">
    <property type="term" value="F:histone binding"/>
    <property type="evidence" value="ECO:0007669"/>
    <property type="project" value="InterPro"/>
</dbReference>
<reference evidence="12" key="1">
    <citation type="submission" date="2014-11" db="EMBL/GenBank/DDBJ databases">
        <authorList>
            <person name="Geib S."/>
        </authorList>
    </citation>
    <scope>NUCLEOTIDE SEQUENCE</scope>
</reference>
<feature type="compositionally biased region" description="Basic and acidic residues" evidence="10">
    <location>
        <begin position="738"/>
        <end position="760"/>
    </location>
</feature>
<dbReference type="GO" id="GO:0003714">
    <property type="term" value="F:transcription corepressor activity"/>
    <property type="evidence" value="ECO:0007669"/>
    <property type="project" value="TreeGrafter"/>
</dbReference>
<keyword evidence="7" id="KW-0175">Coiled coil</keyword>
<feature type="compositionally biased region" description="Acidic residues" evidence="10">
    <location>
        <begin position="1040"/>
        <end position="1069"/>
    </location>
</feature>
<evidence type="ECO:0000256" key="2">
    <source>
        <dbReference type="ARBA" id="ARBA00004286"/>
    </source>
</evidence>
<evidence type="ECO:0000256" key="5">
    <source>
        <dbReference type="ARBA" id="ARBA00022490"/>
    </source>
</evidence>
<feature type="region of interest" description="Disordered" evidence="10">
    <location>
        <begin position="131"/>
        <end position="250"/>
    </location>
</feature>
<keyword evidence="5" id="KW-0963">Cytoplasm</keyword>
<dbReference type="InterPro" id="IPR038298">
    <property type="entry name" value="Daxx_N_sf"/>
</dbReference>
<evidence type="ECO:0000256" key="1">
    <source>
        <dbReference type="ARBA" id="ARBA00004123"/>
    </source>
</evidence>
<feature type="compositionally biased region" description="Low complexity" evidence="10">
    <location>
        <begin position="205"/>
        <end position="216"/>
    </location>
</feature>
<dbReference type="GO" id="GO:0050681">
    <property type="term" value="F:nuclear androgen receptor binding"/>
    <property type="evidence" value="ECO:0007669"/>
    <property type="project" value="TreeGrafter"/>
</dbReference>
<evidence type="ECO:0000256" key="10">
    <source>
        <dbReference type="SAM" id="MobiDB-lite"/>
    </source>
</evidence>
<reference evidence="12" key="2">
    <citation type="journal article" date="2015" name="Gigascience">
        <title>Reconstructing a comprehensive transcriptome assembly of a white-pupal translocated strain of the pest fruit fly Bactrocera cucurbitae.</title>
        <authorList>
            <person name="Sim S.B."/>
            <person name="Calla B."/>
            <person name="Hall B."/>
            <person name="DeRego T."/>
            <person name="Geib S.M."/>
        </authorList>
    </citation>
    <scope>NUCLEOTIDE SEQUENCE</scope>
</reference>
<evidence type="ECO:0000259" key="11">
    <source>
        <dbReference type="Pfam" id="PF20920"/>
    </source>
</evidence>
<keyword evidence="9" id="KW-0539">Nucleus</keyword>
<evidence type="ECO:0000256" key="3">
    <source>
        <dbReference type="ARBA" id="ARBA00004496"/>
    </source>
</evidence>
<feature type="compositionally biased region" description="Low complexity" evidence="10">
    <location>
        <begin position="231"/>
        <end position="247"/>
    </location>
</feature>
<evidence type="ECO:0000256" key="7">
    <source>
        <dbReference type="ARBA" id="ARBA00023054"/>
    </source>
</evidence>
<dbReference type="GO" id="GO:0006915">
    <property type="term" value="P:apoptotic process"/>
    <property type="evidence" value="ECO:0007669"/>
    <property type="project" value="UniProtKB-KW"/>
</dbReference>
<dbReference type="InterPro" id="IPR046378">
    <property type="entry name" value="DAXX_histone-bd"/>
</dbReference>
<dbReference type="CDD" id="cd13150">
    <property type="entry name" value="DAXX_histone_binding"/>
    <property type="match status" value="1"/>
</dbReference>
<gene>
    <name evidence="12" type="primary">DAXX</name>
    <name evidence="12" type="ORF">g.54881</name>
</gene>
<evidence type="ECO:0000256" key="9">
    <source>
        <dbReference type="ARBA" id="ARBA00023242"/>
    </source>
</evidence>
<keyword evidence="6" id="KW-0053">Apoptosis</keyword>
<evidence type="ECO:0000256" key="8">
    <source>
        <dbReference type="ARBA" id="ARBA00023186"/>
    </source>
</evidence>
<feature type="region of interest" description="Disordered" evidence="10">
    <location>
        <begin position="736"/>
        <end position="781"/>
    </location>
</feature>
<evidence type="ECO:0000313" key="12">
    <source>
        <dbReference type="EMBL" id="JAD08899.1"/>
    </source>
</evidence>
<dbReference type="Gene3D" id="1.10.8.810">
    <property type="entry name" value="Daxx helical bundle domain"/>
    <property type="match status" value="1"/>
</dbReference>
<keyword evidence="4" id="KW-0158">Chromosome</keyword>
<feature type="compositionally biased region" description="Low complexity" evidence="10">
    <location>
        <begin position="596"/>
        <end position="616"/>
    </location>
</feature>